<feature type="compositionally biased region" description="Low complexity" evidence="5">
    <location>
        <begin position="360"/>
        <end position="385"/>
    </location>
</feature>
<dbReference type="STRING" id="1314781.A0A165MQU8"/>
<evidence type="ECO:0000256" key="5">
    <source>
        <dbReference type="SAM" id="MobiDB-lite"/>
    </source>
</evidence>
<dbReference type="Pfam" id="PF05182">
    <property type="entry name" value="Fip1"/>
    <property type="match status" value="1"/>
</dbReference>
<dbReference type="InterPro" id="IPR051187">
    <property type="entry name" value="Pre-mRNA_3'-end_processing_reg"/>
</dbReference>
<comment type="subcellular location">
    <subcellularLocation>
        <location evidence="1">Nucleus</location>
    </subcellularLocation>
</comment>
<proteinExistence type="inferred from homology"/>
<keyword evidence="8" id="KW-1185">Reference proteome</keyword>
<comment type="similarity">
    <text evidence="2">Belongs to the FIP1 family.</text>
</comment>
<feature type="region of interest" description="Disordered" evidence="5">
    <location>
        <begin position="126"/>
        <end position="145"/>
    </location>
</feature>
<evidence type="ECO:0000313" key="7">
    <source>
        <dbReference type="EMBL" id="KZV99624.1"/>
    </source>
</evidence>
<dbReference type="AlphaFoldDB" id="A0A165MQU8"/>
<name>A0A165MQU8_EXIGL</name>
<feature type="region of interest" description="Disordered" evidence="5">
    <location>
        <begin position="353"/>
        <end position="510"/>
    </location>
</feature>
<feature type="region of interest" description="Disordered" evidence="5">
    <location>
        <begin position="161"/>
        <end position="197"/>
    </location>
</feature>
<evidence type="ECO:0000256" key="1">
    <source>
        <dbReference type="ARBA" id="ARBA00004123"/>
    </source>
</evidence>
<keyword evidence="3" id="KW-0507">mRNA processing</keyword>
<feature type="compositionally biased region" description="Gly residues" evidence="5">
    <location>
        <begin position="468"/>
        <end position="477"/>
    </location>
</feature>
<evidence type="ECO:0000256" key="4">
    <source>
        <dbReference type="ARBA" id="ARBA00023242"/>
    </source>
</evidence>
<gene>
    <name evidence="7" type="ORF">EXIGLDRAFT_738938</name>
</gene>
<feature type="region of interest" description="Disordered" evidence="5">
    <location>
        <begin position="41"/>
        <end position="121"/>
    </location>
</feature>
<organism evidence="7 8">
    <name type="scientific">Exidia glandulosa HHB12029</name>
    <dbReference type="NCBI Taxonomy" id="1314781"/>
    <lineage>
        <taxon>Eukaryota</taxon>
        <taxon>Fungi</taxon>
        <taxon>Dikarya</taxon>
        <taxon>Basidiomycota</taxon>
        <taxon>Agaricomycotina</taxon>
        <taxon>Agaricomycetes</taxon>
        <taxon>Auriculariales</taxon>
        <taxon>Exidiaceae</taxon>
        <taxon>Exidia</taxon>
    </lineage>
</organism>
<feature type="compositionally biased region" description="Basic and acidic residues" evidence="5">
    <location>
        <begin position="479"/>
        <end position="491"/>
    </location>
</feature>
<feature type="compositionally biased region" description="Low complexity" evidence="5">
    <location>
        <begin position="393"/>
        <end position="420"/>
    </location>
</feature>
<protein>
    <submittedName>
        <fullName evidence="7">Fip1-domain-containing protein</fullName>
    </submittedName>
</protein>
<dbReference type="GO" id="GO:0005847">
    <property type="term" value="C:mRNA cleavage and polyadenylation specificity factor complex"/>
    <property type="evidence" value="ECO:0007669"/>
    <property type="project" value="TreeGrafter"/>
</dbReference>
<reference evidence="7 8" key="1">
    <citation type="journal article" date="2016" name="Mol. Biol. Evol.">
        <title>Comparative Genomics of Early-Diverging Mushroom-Forming Fungi Provides Insights into the Origins of Lignocellulose Decay Capabilities.</title>
        <authorList>
            <person name="Nagy L.G."/>
            <person name="Riley R."/>
            <person name="Tritt A."/>
            <person name="Adam C."/>
            <person name="Daum C."/>
            <person name="Floudas D."/>
            <person name="Sun H."/>
            <person name="Yadav J.S."/>
            <person name="Pangilinan J."/>
            <person name="Larsson K.H."/>
            <person name="Matsuura K."/>
            <person name="Barry K."/>
            <person name="Labutti K."/>
            <person name="Kuo R."/>
            <person name="Ohm R.A."/>
            <person name="Bhattacharya S.S."/>
            <person name="Shirouzu T."/>
            <person name="Yoshinaga Y."/>
            <person name="Martin F.M."/>
            <person name="Grigoriev I.V."/>
            <person name="Hibbett D.S."/>
        </authorList>
    </citation>
    <scope>NUCLEOTIDE SEQUENCE [LARGE SCALE GENOMIC DNA]</scope>
    <source>
        <strain evidence="7 8">HHB12029</strain>
    </source>
</reference>
<dbReference type="GO" id="GO:0006397">
    <property type="term" value="P:mRNA processing"/>
    <property type="evidence" value="ECO:0007669"/>
    <property type="project" value="UniProtKB-KW"/>
</dbReference>
<dbReference type="InParanoid" id="A0A165MQU8"/>
<dbReference type="PANTHER" id="PTHR13484:SF0">
    <property type="entry name" value="PRE-MRNA 3'-END-PROCESSING FACTOR FIP1"/>
    <property type="match status" value="1"/>
</dbReference>
<dbReference type="PANTHER" id="PTHR13484">
    <property type="entry name" value="FIP1-LIKE 1 PROTEIN"/>
    <property type="match status" value="1"/>
</dbReference>
<evidence type="ECO:0000259" key="6">
    <source>
        <dbReference type="Pfam" id="PF05182"/>
    </source>
</evidence>
<feature type="compositionally biased region" description="Acidic residues" evidence="5">
    <location>
        <begin position="50"/>
        <end position="74"/>
    </location>
</feature>
<dbReference type="OrthoDB" id="1917198at2759"/>
<evidence type="ECO:0000256" key="3">
    <source>
        <dbReference type="ARBA" id="ARBA00022664"/>
    </source>
</evidence>
<dbReference type="Proteomes" id="UP000077266">
    <property type="component" value="Unassembled WGS sequence"/>
</dbReference>
<accession>A0A165MQU8</accession>
<feature type="compositionally biased region" description="Pro residues" evidence="5">
    <location>
        <begin position="129"/>
        <end position="140"/>
    </location>
</feature>
<sequence length="510" mass="53223">MDDDDEFLYGGAPVAVAASAPSTSTNMPLETIPSEAVAETVSVAAAQANGDDEAESGSDEEMEDEEDDDVDIEIITEAPARSLDFRSVNRPPAARPTIAKPALPPAPALTTEYTPIQRDAAIPLRAPVPQKPPASPPPASTPTTTVPTVASAVVVPAPTTAVAGSATPTQPDIDTTKLPPVHAPPSHPQIDPDVPGTIEGRSVLEVDLANLAPEKPWRRPGSDLSDWFNYGFDELSWEAYCYRRKDVADLGSLLKASVLNYAQLDENQVNALPPDFRQMVIAGTFAPPAPVGVGAMTMPMQGQGGDMAFNVNGGMMPDMSMNMMGGGGGYEGGGEGMDGYAAMGMGGGGEYGMQDGGQGMYQASAPQQQQQQQQQQPQQQQQQQPQPVPQQPQVPVAPAAARVPPAGPSRGIPGAPRGRGAYAGRGRGIPVGPARATSPLPPNVPTGPRSQTRYKDRDGNAPSADGLDYGGGGGGGSVSRDDDDRDRDHSRSSRKRRGSPEDSGRASKRR</sequence>
<evidence type="ECO:0000313" key="8">
    <source>
        <dbReference type="Proteomes" id="UP000077266"/>
    </source>
</evidence>
<dbReference type="InterPro" id="IPR007854">
    <property type="entry name" value="Fip1_dom"/>
</dbReference>
<evidence type="ECO:0000256" key="2">
    <source>
        <dbReference type="ARBA" id="ARBA00007459"/>
    </source>
</evidence>
<feature type="domain" description="Pre-mRNA polyadenylation factor Fip1" evidence="6">
    <location>
        <begin position="205"/>
        <end position="246"/>
    </location>
</feature>
<feature type="compositionally biased region" description="Basic and acidic residues" evidence="5">
    <location>
        <begin position="498"/>
        <end position="510"/>
    </location>
</feature>
<keyword evidence="4" id="KW-0539">Nucleus</keyword>
<dbReference type="EMBL" id="KV425908">
    <property type="protein sequence ID" value="KZV99624.1"/>
    <property type="molecule type" value="Genomic_DNA"/>
</dbReference>